<organism evidence="2 3">
    <name type="scientific">Haladaptatus pallidirubidus</name>
    <dbReference type="NCBI Taxonomy" id="1008152"/>
    <lineage>
        <taxon>Archaea</taxon>
        <taxon>Methanobacteriati</taxon>
        <taxon>Methanobacteriota</taxon>
        <taxon>Stenosarchaea group</taxon>
        <taxon>Halobacteria</taxon>
        <taxon>Halobacteriales</taxon>
        <taxon>Haladaptataceae</taxon>
        <taxon>Haladaptatus</taxon>
    </lineage>
</organism>
<dbReference type="PANTHER" id="PTHR42841">
    <property type="entry name" value="AMINE OXIDASE"/>
    <property type="match status" value="1"/>
</dbReference>
<gene>
    <name evidence="2" type="ORF">GCM10025751_34710</name>
</gene>
<accession>A0AAV3UL31</accession>
<dbReference type="SUPFAM" id="SSF51905">
    <property type="entry name" value="FAD/NAD(P)-binding domain"/>
    <property type="match status" value="1"/>
</dbReference>
<comment type="caution">
    <text evidence="2">The sequence shown here is derived from an EMBL/GenBank/DDBJ whole genome shotgun (WGS) entry which is preliminary data.</text>
</comment>
<keyword evidence="3" id="KW-1185">Reference proteome</keyword>
<feature type="domain" description="Amine oxidase" evidence="1">
    <location>
        <begin position="11"/>
        <end position="414"/>
    </location>
</feature>
<dbReference type="Proteomes" id="UP001501729">
    <property type="component" value="Unassembled WGS sequence"/>
</dbReference>
<evidence type="ECO:0000259" key="1">
    <source>
        <dbReference type="Pfam" id="PF01593"/>
    </source>
</evidence>
<proteinExistence type="predicted"/>
<dbReference type="InterPro" id="IPR036188">
    <property type="entry name" value="FAD/NAD-bd_sf"/>
</dbReference>
<dbReference type="RefSeq" id="WP_227774506.1">
    <property type="nucleotide sequence ID" value="NZ_BAABKX010000015.1"/>
</dbReference>
<evidence type="ECO:0000313" key="2">
    <source>
        <dbReference type="EMBL" id="GAA5055283.1"/>
    </source>
</evidence>
<dbReference type="Pfam" id="PF01593">
    <property type="entry name" value="Amino_oxidase"/>
    <property type="match status" value="1"/>
</dbReference>
<dbReference type="AlphaFoldDB" id="A0AAV3UL31"/>
<name>A0AAV3UL31_9EURY</name>
<reference evidence="2 3" key="1">
    <citation type="journal article" date="2019" name="Int. J. Syst. Evol. Microbiol.">
        <title>The Global Catalogue of Microorganisms (GCM) 10K type strain sequencing project: providing services to taxonomists for standard genome sequencing and annotation.</title>
        <authorList>
            <consortium name="The Broad Institute Genomics Platform"/>
            <consortium name="The Broad Institute Genome Sequencing Center for Infectious Disease"/>
            <person name="Wu L."/>
            <person name="Ma J."/>
        </authorList>
    </citation>
    <scope>NUCLEOTIDE SEQUENCE [LARGE SCALE GENOMIC DNA]</scope>
    <source>
        <strain evidence="2 3">JCM 17504</strain>
    </source>
</reference>
<dbReference type="Gene3D" id="3.50.50.60">
    <property type="entry name" value="FAD/NAD(P)-binding domain"/>
    <property type="match status" value="1"/>
</dbReference>
<dbReference type="EMBL" id="BAABKX010000015">
    <property type="protein sequence ID" value="GAA5055283.1"/>
    <property type="molecule type" value="Genomic_DNA"/>
</dbReference>
<protein>
    <submittedName>
        <fullName evidence="2">NAD(P)/FAD-dependent oxidoreductase</fullName>
    </submittedName>
</protein>
<sequence length="418" mass="45634">MTTVIVAGAGLAGLVAARHLAELGLNVQVIEREDEAGGRVRTRKQDGFLLDRGFQVLFTSYPAAKRELDYDELKLRYFAPGAVLARPGSRSVLSDPLRDPRALFESATNREVSVGDKVRTLRLRQELARKPNREIFDGNDESIEEYLRKRGFSEKFRNRFVGPFYGGITLDGSLSTSKKVFEFTFKMLSTGRTAIPAAGMDAISKQLAEAAREAGATVHLGEDVSAIEPDGDEVNVEVGGETLTADALIVATDPKSARELTGVDSIPTEARSCVTQYFAHDAPLDAGNRILLNVADDAPNEIVPLSAVAPEYAPDDRELLSATFVGMPEASDDELAEEVEKTLQEWYPERTFPNLELLHTDRIEFAQFAQPPGVFDSLPGNRTAQKSVYLAGDFTEASSLNAAMESGRKAARAVYEDL</sequence>
<dbReference type="GeneID" id="68614666"/>
<evidence type="ECO:0000313" key="3">
    <source>
        <dbReference type="Proteomes" id="UP001501729"/>
    </source>
</evidence>
<dbReference type="InterPro" id="IPR002937">
    <property type="entry name" value="Amino_oxidase"/>
</dbReference>
<dbReference type="GO" id="GO:0016491">
    <property type="term" value="F:oxidoreductase activity"/>
    <property type="evidence" value="ECO:0007669"/>
    <property type="project" value="InterPro"/>
</dbReference>